<dbReference type="InterPro" id="IPR008918">
    <property type="entry name" value="HhH2"/>
</dbReference>
<dbReference type="RefSeq" id="XP_028152275.1">
    <property type="nucleotide sequence ID" value="XM_028296474.1"/>
</dbReference>
<keyword evidence="5 17" id="KW-0540">Nuclease</keyword>
<evidence type="ECO:0000256" key="8">
    <source>
        <dbReference type="ARBA" id="ARBA00022763"/>
    </source>
</evidence>
<dbReference type="Gene3D" id="3.40.50.1010">
    <property type="entry name" value="5'-nuclease"/>
    <property type="match status" value="1"/>
</dbReference>
<evidence type="ECO:0000313" key="21">
    <source>
        <dbReference type="EnsemblMetazoa" id="XP_050519444.1"/>
    </source>
</evidence>
<dbReference type="OrthoDB" id="26491at2759"/>
<feature type="domain" description="XPG N-terminal" evidence="20">
    <location>
        <begin position="1"/>
        <end position="99"/>
    </location>
</feature>
<dbReference type="EnsemblMetazoa" id="XM_050663487.1">
    <property type="protein sequence ID" value="XP_050519444.1"/>
    <property type="gene ID" value="LOC114345679"/>
</dbReference>
<name>A0A6P7H8N1_DIAVI</name>
<keyword evidence="13 17" id="KW-0267">Excision nuclease</keyword>
<keyword evidence="16 17" id="KW-0539">Nucleus</keyword>
<evidence type="ECO:0000256" key="3">
    <source>
        <dbReference type="ARBA" id="ARBA00020324"/>
    </source>
</evidence>
<dbReference type="InterPro" id="IPR006086">
    <property type="entry name" value="XPG-I_dom"/>
</dbReference>
<evidence type="ECO:0000256" key="18">
    <source>
        <dbReference type="SAM" id="MobiDB-lite"/>
    </source>
</evidence>
<dbReference type="GO" id="GO:0046872">
    <property type="term" value="F:metal ion binding"/>
    <property type="evidence" value="ECO:0007669"/>
    <property type="project" value="UniProtKB-UniRule"/>
</dbReference>
<keyword evidence="11 17" id="KW-0269">Exonuclease</keyword>
<dbReference type="Pfam" id="PF00867">
    <property type="entry name" value="XPG_I"/>
    <property type="match status" value="1"/>
</dbReference>
<dbReference type="CDD" id="cd09908">
    <property type="entry name" value="H3TH_EXO1"/>
    <property type="match status" value="1"/>
</dbReference>
<dbReference type="SMART" id="SM00279">
    <property type="entry name" value="HhH2"/>
    <property type="match status" value="1"/>
</dbReference>
<dbReference type="CDD" id="cd09857">
    <property type="entry name" value="PIN_EXO1"/>
    <property type="match status" value="1"/>
</dbReference>
<dbReference type="SMART" id="SM00485">
    <property type="entry name" value="XPGN"/>
    <property type="match status" value="1"/>
</dbReference>
<evidence type="ECO:0000256" key="5">
    <source>
        <dbReference type="ARBA" id="ARBA00022722"/>
    </source>
</evidence>
<dbReference type="PRINTS" id="PR00853">
    <property type="entry name" value="XPGRADSUPER"/>
</dbReference>
<dbReference type="FunCoup" id="A0A6P7H8N1">
    <property type="interactions" value="829"/>
</dbReference>
<dbReference type="GO" id="GO:0006310">
    <property type="term" value="P:DNA recombination"/>
    <property type="evidence" value="ECO:0007669"/>
    <property type="project" value="TreeGrafter"/>
</dbReference>
<dbReference type="KEGG" id="dvv:114345679"/>
<evidence type="ECO:0000256" key="16">
    <source>
        <dbReference type="ARBA" id="ARBA00023242"/>
    </source>
</evidence>
<dbReference type="EC" id="3.1.-.-" evidence="17"/>
<dbReference type="InterPro" id="IPR006085">
    <property type="entry name" value="XPG_DNA_repair_N"/>
</dbReference>
<keyword evidence="12 17" id="KW-0460">Magnesium</keyword>
<evidence type="ECO:0000256" key="4">
    <source>
        <dbReference type="ARBA" id="ARBA00022553"/>
    </source>
</evidence>
<reference evidence="21" key="2">
    <citation type="submission" date="2025-05" db="UniProtKB">
        <authorList>
            <consortium name="EnsemblMetazoa"/>
        </authorList>
    </citation>
    <scope>IDENTIFICATION</scope>
</reference>
<keyword evidence="22" id="KW-1185">Reference proteome</keyword>
<keyword evidence="7" id="KW-0255">Endonuclease</keyword>
<evidence type="ECO:0000256" key="17">
    <source>
        <dbReference type="RuleBase" id="RU910737"/>
    </source>
</evidence>
<dbReference type="GO" id="GO:0005634">
    <property type="term" value="C:nucleus"/>
    <property type="evidence" value="ECO:0007669"/>
    <property type="project" value="UniProtKB-SubCell"/>
</dbReference>
<dbReference type="SUPFAM" id="SSF88723">
    <property type="entry name" value="PIN domain-like"/>
    <property type="match status" value="1"/>
</dbReference>
<dbReference type="GeneID" id="114345679"/>
<dbReference type="InParanoid" id="A0A6P7H8N1"/>
<comment type="function">
    <text evidence="17">5'-&gt;3' double-stranded DNA exonuclease which may also possess a cryptic 3'-&gt;5' double-stranded DNA exonuclease activity. Functions in DNA mismatch repair.</text>
</comment>
<dbReference type="SUPFAM" id="SSF47807">
    <property type="entry name" value="5' to 3' exonuclease, C-terminal subdomain"/>
    <property type="match status" value="1"/>
</dbReference>
<dbReference type="PROSITE" id="PS00842">
    <property type="entry name" value="XPG_2"/>
    <property type="match status" value="1"/>
</dbReference>
<dbReference type="GO" id="GO:0017108">
    <property type="term" value="F:5'-flap endonuclease activity"/>
    <property type="evidence" value="ECO:0007669"/>
    <property type="project" value="TreeGrafter"/>
</dbReference>
<evidence type="ECO:0000256" key="10">
    <source>
        <dbReference type="ARBA" id="ARBA00022801"/>
    </source>
</evidence>
<keyword evidence="4" id="KW-0597">Phosphoprotein</keyword>
<protein>
    <recommendedName>
        <fullName evidence="3 17">Exonuclease 1</fullName>
        <ecNumber evidence="17">3.1.-.-</ecNumber>
    </recommendedName>
</protein>
<evidence type="ECO:0000259" key="20">
    <source>
        <dbReference type="SMART" id="SM00485"/>
    </source>
</evidence>
<evidence type="ECO:0000256" key="12">
    <source>
        <dbReference type="ARBA" id="ARBA00022842"/>
    </source>
</evidence>
<dbReference type="InterPro" id="IPR036279">
    <property type="entry name" value="5-3_exonuclease_C_sf"/>
</dbReference>
<evidence type="ECO:0000256" key="6">
    <source>
        <dbReference type="ARBA" id="ARBA00022723"/>
    </source>
</evidence>
<dbReference type="GO" id="GO:0003677">
    <property type="term" value="F:DNA binding"/>
    <property type="evidence" value="ECO:0007669"/>
    <property type="project" value="UniProtKB-UniRule"/>
</dbReference>
<dbReference type="PANTHER" id="PTHR11081:SF8">
    <property type="entry name" value="EXONUCLEASE 1"/>
    <property type="match status" value="1"/>
</dbReference>
<feature type="domain" description="XPG-I" evidence="19">
    <location>
        <begin position="138"/>
        <end position="211"/>
    </location>
</feature>
<evidence type="ECO:0000259" key="19">
    <source>
        <dbReference type="SMART" id="SM00484"/>
    </source>
</evidence>
<dbReference type="InterPro" id="IPR044752">
    <property type="entry name" value="PIN-like_EXO1"/>
</dbReference>
<dbReference type="InterPro" id="IPR019974">
    <property type="entry name" value="XPG_CS"/>
</dbReference>
<comment type="subcellular location">
    <subcellularLocation>
        <location evidence="1 17">Nucleus</location>
    </subcellularLocation>
</comment>
<dbReference type="InterPro" id="IPR037315">
    <property type="entry name" value="EXO1_H3TH"/>
</dbReference>
<dbReference type="SMART" id="SM00484">
    <property type="entry name" value="XPGI"/>
    <property type="match status" value="1"/>
</dbReference>
<dbReference type="FunFam" id="1.10.150.20:FF:000011">
    <property type="entry name" value="exonuclease 1"/>
    <property type="match status" value="1"/>
</dbReference>
<dbReference type="Gene3D" id="1.10.150.20">
    <property type="entry name" value="5' to 3' exonuclease, C-terminal subdomain"/>
    <property type="match status" value="1"/>
</dbReference>
<dbReference type="AlphaFoldDB" id="A0A6P7H8N1"/>
<feature type="compositionally biased region" description="Basic and acidic residues" evidence="18">
    <location>
        <begin position="501"/>
        <end position="516"/>
    </location>
</feature>
<sequence length="618" mass="68942">MGITGLLPYLEVAGRNCHISEFKGSVIGIDVSCWLHKAASTFAKSVIIHKDYERVVRYCTNFIEMMSKCGVKCILVFDGKALPAKAGVNIKRSEKRKEYKQRSDELLALGDTALSEKYLQRSISIKPELISEVINACHQMNVDCIVAPYEADAELAYLSNIGAVNIVITEDSDLMLFGCKRVIYKLDTKGNGVLIEANKIHYCMGLQVQQYTFNKFLYMCILSGCDYLPSLPGIGLKKAEKFIKLTEETNPLKFLGKLARYLRISQLVVTDDYKENFMTAVATFKHQIVFDPFLKQLVHLTNPIDVPDKYLKNAGSFFDNKEALELALGNISSSDGTRLANWDTTKCEKGSIWHEIDPRTLQNPQNATTTSNIAAVTGFCTVTRNIDKKLEGKFSSFKFNVMATLTTSIQQSKVEDELMEEADKRIKSEINVLSLKRKMSDADSSDGSSNEDGRSSPVLVKNPFMKKISKFAMTESVETENLNVSIQSRYFSTASSSNNTEYRETKQESESSDELKGLTQGSDNSIPEIVQATENTENIENQPNNFLNDSLAEIHIADKQISVSSIIVTDFSPSTSKAQPRKRKLETTDGGAKKKQLPGQTSIKKFFKSYSSSSQVNL</sequence>
<evidence type="ECO:0000256" key="1">
    <source>
        <dbReference type="ARBA" id="ARBA00004123"/>
    </source>
</evidence>
<evidence type="ECO:0000256" key="11">
    <source>
        <dbReference type="ARBA" id="ARBA00022839"/>
    </source>
</evidence>
<evidence type="ECO:0000256" key="14">
    <source>
        <dbReference type="ARBA" id="ARBA00023125"/>
    </source>
</evidence>
<keyword evidence="6 17" id="KW-0479">Metal-binding</keyword>
<proteinExistence type="inferred from homology"/>
<keyword evidence="10 17" id="KW-0378">Hydrolase</keyword>
<feature type="region of interest" description="Disordered" evidence="18">
    <location>
        <begin position="493"/>
        <end position="525"/>
    </location>
</feature>
<dbReference type="Pfam" id="PF00752">
    <property type="entry name" value="XPG_N"/>
    <property type="match status" value="1"/>
</dbReference>
<evidence type="ECO:0000313" key="22">
    <source>
        <dbReference type="Proteomes" id="UP001652700"/>
    </source>
</evidence>
<comment type="cofactor">
    <cofactor evidence="17">
        <name>Mg(2+)</name>
        <dbReference type="ChEBI" id="CHEBI:18420"/>
    </cofactor>
    <text evidence="17">Binds 2 magnesium ions per subunit. They probably participate in the reaction catalyzed by the enzyme. May bind an additional third magnesium ion after substrate binding.</text>
</comment>
<dbReference type="InterPro" id="IPR006084">
    <property type="entry name" value="XPG/Rad2"/>
</dbReference>
<comment type="similarity">
    <text evidence="2 17">Belongs to the XPG/RAD2 endonuclease family. EXO1 subfamily.</text>
</comment>
<dbReference type="PANTHER" id="PTHR11081">
    <property type="entry name" value="FLAP ENDONUCLEASE FAMILY MEMBER"/>
    <property type="match status" value="1"/>
</dbReference>
<keyword evidence="14 17" id="KW-0238">DNA-binding</keyword>
<organism evidence="23">
    <name type="scientific">Diabrotica virgifera virgifera</name>
    <name type="common">western corn rootworm</name>
    <dbReference type="NCBI Taxonomy" id="50390"/>
    <lineage>
        <taxon>Eukaryota</taxon>
        <taxon>Metazoa</taxon>
        <taxon>Ecdysozoa</taxon>
        <taxon>Arthropoda</taxon>
        <taxon>Hexapoda</taxon>
        <taxon>Insecta</taxon>
        <taxon>Pterygota</taxon>
        <taxon>Neoptera</taxon>
        <taxon>Endopterygota</taxon>
        <taxon>Coleoptera</taxon>
        <taxon>Polyphaga</taxon>
        <taxon>Cucujiformia</taxon>
        <taxon>Chrysomeloidea</taxon>
        <taxon>Chrysomelidae</taxon>
        <taxon>Galerucinae</taxon>
        <taxon>Diabroticina</taxon>
        <taxon>Diabroticites</taxon>
        <taxon>Diabrotica</taxon>
    </lineage>
</organism>
<evidence type="ECO:0000256" key="9">
    <source>
        <dbReference type="ARBA" id="ARBA00022769"/>
    </source>
</evidence>
<dbReference type="RefSeq" id="XP_050519444.1">
    <property type="nucleotide sequence ID" value="XM_050663487.1"/>
</dbReference>
<dbReference type="GO" id="GO:0006298">
    <property type="term" value="P:mismatch repair"/>
    <property type="evidence" value="ECO:0007669"/>
    <property type="project" value="TreeGrafter"/>
</dbReference>
<reference evidence="23" key="1">
    <citation type="submission" date="2025-04" db="UniProtKB">
        <authorList>
            <consortium name="RefSeq"/>
        </authorList>
    </citation>
    <scope>IDENTIFICATION</scope>
</reference>
<gene>
    <name evidence="23" type="primary">LOC114345679</name>
</gene>
<evidence type="ECO:0000256" key="7">
    <source>
        <dbReference type="ARBA" id="ARBA00022759"/>
    </source>
</evidence>
<keyword evidence="9 17" id="KW-0228">DNA excision</keyword>
<evidence type="ECO:0000256" key="2">
    <source>
        <dbReference type="ARBA" id="ARBA00010563"/>
    </source>
</evidence>
<keyword evidence="15 17" id="KW-0234">DNA repair</keyword>
<dbReference type="FunFam" id="3.40.50.1010:FF:000002">
    <property type="entry name" value="Exonuclease 1, putative"/>
    <property type="match status" value="1"/>
</dbReference>
<dbReference type="GO" id="GO:0035312">
    <property type="term" value="F:5'-3' DNA exonuclease activity"/>
    <property type="evidence" value="ECO:0007669"/>
    <property type="project" value="UniProtKB-UniRule"/>
</dbReference>
<evidence type="ECO:0000256" key="15">
    <source>
        <dbReference type="ARBA" id="ARBA00023204"/>
    </source>
</evidence>
<evidence type="ECO:0000313" key="23">
    <source>
        <dbReference type="RefSeq" id="XP_028152275.1"/>
    </source>
</evidence>
<accession>A0A6P7H8N1</accession>
<feature type="region of interest" description="Disordered" evidence="18">
    <location>
        <begin position="572"/>
        <end position="600"/>
    </location>
</feature>
<evidence type="ECO:0000256" key="13">
    <source>
        <dbReference type="ARBA" id="ARBA00022881"/>
    </source>
</evidence>
<dbReference type="InterPro" id="IPR029060">
    <property type="entry name" value="PIN-like_dom_sf"/>
</dbReference>
<dbReference type="Proteomes" id="UP001652700">
    <property type="component" value="Unplaced"/>
</dbReference>
<feature type="region of interest" description="Disordered" evidence="18">
    <location>
        <begin position="437"/>
        <end position="458"/>
    </location>
</feature>
<keyword evidence="8 17" id="KW-0227">DNA damage</keyword>